<organism evidence="2 3">
    <name type="scientific">Ascobolus immersus RN42</name>
    <dbReference type="NCBI Taxonomy" id="1160509"/>
    <lineage>
        <taxon>Eukaryota</taxon>
        <taxon>Fungi</taxon>
        <taxon>Dikarya</taxon>
        <taxon>Ascomycota</taxon>
        <taxon>Pezizomycotina</taxon>
        <taxon>Pezizomycetes</taxon>
        <taxon>Pezizales</taxon>
        <taxon>Ascobolaceae</taxon>
        <taxon>Ascobolus</taxon>
    </lineage>
</organism>
<reference evidence="2 3" key="1">
    <citation type="journal article" date="2018" name="Nat. Ecol. Evol.">
        <title>Pezizomycetes genomes reveal the molecular basis of ectomycorrhizal truffle lifestyle.</title>
        <authorList>
            <person name="Murat C."/>
            <person name="Payen T."/>
            <person name="Noel B."/>
            <person name="Kuo A."/>
            <person name="Morin E."/>
            <person name="Chen J."/>
            <person name="Kohler A."/>
            <person name="Krizsan K."/>
            <person name="Balestrini R."/>
            <person name="Da Silva C."/>
            <person name="Montanini B."/>
            <person name="Hainaut M."/>
            <person name="Levati E."/>
            <person name="Barry K.W."/>
            <person name="Belfiori B."/>
            <person name="Cichocki N."/>
            <person name="Clum A."/>
            <person name="Dockter R.B."/>
            <person name="Fauchery L."/>
            <person name="Guy J."/>
            <person name="Iotti M."/>
            <person name="Le Tacon F."/>
            <person name="Lindquist E.A."/>
            <person name="Lipzen A."/>
            <person name="Malagnac F."/>
            <person name="Mello A."/>
            <person name="Molinier V."/>
            <person name="Miyauchi S."/>
            <person name="Poulain J."/>
            <person name="Riccioni C."/>
            <person name="Rubini A."/>
            <person name="Sitrit Y."/>
            <person name="Splivallo R."/>
            <person name="Traeger S."/>
            <person name="Wang M."/>
            <person name="Zifcakova L."/>
            <person name="Wipf D."/>
            <person name="Zambonelli A."/>
            <person name="Paolocci F."/>
            <person name="Nowrousian M."/>
            <person name="Ottonello S."/>
            <person name="Baldrian P."/>
            <person name="Spatafora J.W."/>
            <person name="Henrissat B."/>
            <person name="Nagy L.G."/>
            <person name="Aury J.M."/>
            <person name="Wincker P."/>
            <person name="Grigoriev I.V."/>
            <person name="Bonfante P."/>
            <person name="Martin F.M."/>
        </authorList>
    </citation>
    <scope>NUCLEOTIDE SEQUENCE [LARGE SCALE GENOMIC DNA]</scope>
    <source>
        <strain evidence="2 3">RN42</strain>
    </source>
</reference>
<accession>A0A3N4HJT4</accession>
<keyword evidence="3" id="KW-1185">Reference proteome</keyword>
<proteinExistence type="predicted"/>
<sequence length="294" mass="33943">MTNRRQRKKNAASARACATNVTNPISHSFSKATHIIAPPIPSSHSINKQQSKNTNDPLTENPLDPPKFFGSSDPSCVDELSLALRNDLNLQARTLCGKRLRPACLDRLEEFARFGGADQDWILLQTLRLEDEDDDLWLYEEYVSRFTKMRPPENQEWDGRWCMGWYKPGEQMPWYTKLLHSRLHVEWCKLDDFWGRRDVTVNVHARFGISPDPRSIFSLDGDCNGQWFVFFALNRSGRGAFYWCTGEFRKCVLIAKDEQELKKRLDPARKKPLMAHLPGLVRLNGGQQETSDED</sequence>
<evidence type="ECO:0000313" key="3">
    <source>
        <dbReference type="Proteomes" id="UP000275078"/>
    </source>
</evidence>
<feature type="region of interest" description="Disordered" evidence="1">
    <location>
        <begin position="38"/>
        <end position="63"/>
    </location>
</feature>
<evidence type="ECO:0000256" key="1">
    <source>
        <dbReference type="SAM" id="MobiDB-lite"/>
    </source>
</evidence>
<name>A0A3N4HJT4_ASCIM</name>
<dbReference type="Proteomes" id="UP000275078">
    <property type="component" value="Unassembled WGS sequence"/>
</dbReference>
<feature type="compositionally biased region" description="Polar residues" evidence="1">
    <location>
        <begin position="47"/>
        <end position="58"/>
    </location>
</feature>
<dbReference type="AlphaFoldDB" id="A0A3N4HJT4"/>
<dbReference type="EMBL" id="ML119830">
    <property type="protein sequence ID" value="RPA73176.1"/>
    <property type="molecule type" value="Genomic_DNA"/>
</dbReference>
<evidence type="ECO:0000313" key="2">
    <source>
        <dbReference type="EMBL" id="RPA73176.1"/>
    </source>
</evidence>
<gene>
    <name evidence="2" type="ORF">BJ508DRAFT_314026</name>
</gene>
<protein>
    <submittedName>
        <fullName evidence="2">Uncharacterized protein</fullName>
    </submittedName>
</protein>